<comment type="caution">
    <text evidence="1">The sequence shown here is derived from an EMBL/GenBank/DDBJ whole genome shotgun (WGS) entry which is preliminary data.</text>
</comment>
<protein>
    <submittedName>
        <fullName evidence="1">Uncharacterized protein</fullName>
    </submittedName>
</protein>
<name>A0A939NBU6_PRORE</name>
<sequence>MRGAIWRLFVILFTGCWSLGSDTLRLWGNKVPLSGELLPLEQPSALQPSANHDPIAGTA</sequence>
<reference evidence="1" key="1">
    <citation type="submission" date="2021-03" db="EMBL/GenBank/DDBJ databases">
        <title>Molecular epidemiology and mechanisms of colistin and carbapenem resistance in Enterobacteriaceae from clinical isolates, the environment and porcine samples in Pretoria, South Africa.</title>
        <authorList>
            <person name="Bogoshi D."/>
            <person name="Mbelle N.M."/>
            <person name="Naidoo V."/>
            <person name="Osei Sekyere J."/>
        </authorList>
    </citation>
    <scope>NUCLEOTIDE SEQUENCE</scope>
    <source>
        <strain evidence="1">C052</strain>
    </source>
</reference>
<dbReference type="EMBL" id="JAGETQ010000014">
    <property type="protein sequence ID" value="MBO1915935.1"/>
    <property type="molecule type" value="Genomic_DNA"/>
</dbReference>
<dbReference type="AlphaFoldDB" id="A0A939NBU6"/>
<gene>
    <name evidence="1" type="ORF">J4727_04605</name>
</gene>
<proteinExistence type="predicted"/>
<evidence type="ECO:0000313" key="1">
    <source>
        <dbReference type="EMBL" id="MBO1915935.1"/>
    </source>
</evidence>
<organism evidence="1 2">
    <name type="scientific">Providencia rettgeri</name>
    <dbReference type="NCBI Taxonomy" id="587"/>
    <lineage>
        <taxon>Bacteria</taxon>
        <taxon>Pseudomonadati</taxon>
        <taxon>Pseudomonadota</taxon>
        <taxon>Gammaproteobacteria</taxon>
        <taxon>Enterobacterales</taxon>
        <taxon>Morganellaceae</taxon>
        <taxon>Providencia</taxon>
    </lineage>
</organism>
<accession>A0A939NBU6</accession>
<dbReference type="Proteomes" id="UP000664477">
    <property type="component" value="Unassembled WGS sequence"/>
</dbReference>
<evidence type="ECO:0000313" key="2">
    <source>
        <dbReference type="Proteomes" id="UP000664477"/>
    </source>
</evidence>